<keyword evidence="30" id="KW-1185">Reference proteome</keyword>
<evidence type="ECO:0000256" key="17">
    <source>
        <dbReference type="ARBA" id="ARBA00023136"/>
    </source>
</evidence>
<dbReference type="InterPro" id="IPR017441">
    <property type="entry name" value="Protein_kinase_ATP_BS"/>
</dbReference>
<keyword evidence="19" id="KW-0325">Glycoprotein</keyword>
<dbReference type="FunFam" id="3.80.10.10:FF:001158">
    <property type="entry name" value="Leucine-rich repeat protein kinase family protein"/>
    <property type="match status" value="1"/>
</dbReference>
<keyword evidence="6" id="KW-0723">Serine/threonine-protein kinase</keyword>
<dbReference type="SUPFAM" id="SSF52047">
    <property type="entry name" value="RNI-like"/>
    <property type="match status" value="1"/>
</dbReference>
<keyword evidence="8" id="KW-0433">Leucine-rich repeat</keyword>
<sequence length="1039" mass="110792">MAMRVMSLLHAATFVMIAVASWGAHGTASDEANSLLAFKAELVGSSSSGVLASWNGTTGVCRWEGLACSGGGQVVSLSLPSYGLAGALSPAIGNLTFLRTLNLSSNWFQGEIPASIGRLARLQALDLSYNAFSGTLPANLSSCVSLLLLRLSSNQIHGRIPVELGNKLTHLRGLLLANNSLTGAIPGSLGNLSSLDYLDLTDNQLEGPVPHELGSIGGLQALFLFGNSLSGVLPQSLYNLSSLKNFGVEFNMLSGTIPADIGDRFPGIETLSFSHNRFSGAIPPSVSNLSALIKLGLAGNGFIGHVPPALGKLQGLTVLDLGDNRLQANDSQGWEFITSLTNCSQLQNLILGNNSFSGKVPGSIANLSTTLETLYLGDNRISGAIPSDIGNLVGLKLLEMANSSISGAIPESIGRLGNLVELGLYNTSLSGLIPPSLGNLTQLNRLYAYYGNLEGPIPGSLGNLKNVFVFDLSTNRLNGSVPKEVLKLPQLSWYLDLSYNALSGPLPVEVGSLANLNQLILSGNQLSSSIPDSIGNCISLERLLLDQNSFEGIIPQSLKNLKGLALLNLTMNKLSGSIPDALASIGNLQQLYLAHNNFSGLIPAVLQNLTLLSKLDLSFNDLQGEVPIGGVFANATSLSIHGNDELCGGAPQLHLAPCSMAAVDNKRQVSRSLMATLISIGALVFLGILVALIHLIHKRFRQRKASQLVSTLIDEQYERVSYQALSNGTGGFSEANLLGQGSYGAVYKCTLHDQSITTAVKVFNIRQSGSTRSFMAECEALRRVRHRCLIKIITCCSSINHQGEEFKALVFEFMPNGSLNYWLHPVSKVHTLSNTLSLAQRLDIAVDIMDALEYLHNQCQPPIIHCDLKPSNILLTEDMSARVGDFGISKILSDDTSKTLLNSISFTGLRGSIGYVAPEYGEGRSVSTLGDVYSLGILLLEMFTGRSPTDEIFNDSLDLHRFAEAALPNGASEIADPAIWLHDEAAVGATVRSRSKECLVSVIRLGVSCSKQQPRERMAIRDAAVEMRAIRDAYLMVAS</sequence>
<dbReference type="FunFam" id="1.10.510.10:FF:000358">
    <property type="entry name" value="Putative leucine-rich repeat receptor-like serine/threonine-protein kinase"/>
    <property type="match status" value="1"/>
</dbReference>
<evidence type="ECO:0000256" key="14">
    <source>
        <dbReference type="ARBA" id="ARBA00022777"/>
    </source>
</evidence>
<dbReference type="InterPro" id="IPR008271">
    <property type="entry name" value="Ser/Thr_kinase_AS"/>
</dbReference>
<dbReference type="PROSITE" id="PS00108">
    <property type="entry name" value="PROTEIN_KINASE_ST"/>
    <property type="match status" value="1"/>
</dbReference>
<comment type="function">
    <text evidence="22">Receptor kinase that detects X.oryzae pv. oryzae protein Ax21 to promote innate immunity. Following X.oryzae pv. oryzae protein Ax21 detection, undergoes cleavage, releasing the processed protein kinase Xa21 chain.</text>
</comment>
<dbReference type="SUPFAM" id="SSF52058">
    <property type="entry name" value="L domain-like"/>
    <property type="match status" value="1"/>
</dbReference>
<dbReference type="InterPro" id="IPR032675">
    <property type="entry name" value="LRR_dom_sf"/>
</dbReference>
<keyword evidence="18" id="KW-0675">Receptor</keyword>
<dbReference type="InterPro" id="IPR051716">
    <property type="entry name" value="Plant_RL_S/T_kinase"/>
</dbReference>
<dbReference type="Gene3D" id="1.10.510.10">
    <property type="entry name" value="Transferase(Phosphotransferase) domain 1"/>
    <property type="match status" value="1"/>
</dbReference>
<feature type="transmembrane region" description="Helical" evidence="26">
    <location>
        <begin position="673"/>
        <end position="696"/>
    </location>
</feature>
<dbReference type="Pfam" id="PF08263">
    <property type="entry name" value="LRRNT_2"/>
    <property type="match status" value="1"/>
</dbReference>
<dbReference type="Gene3D" id="3.80.10.10">
    <property type="entry name" value="Ribonuclease Inhibitor"/>
    <property type="match status" value="4"/>
</dbReference>
<evidence type="ECO:0000256" key="18">
    <source>
        <dbReference type="ARBA" id="ARBA00023170"/>
    </source>
</evidence>
<evidence type="ECO:0000256" key="2">
    <source>
        <dbReference type="ARBA" id="ARBA00004389"/>
    </source>
</evidence>
<dbReference type="GO" id="GO:0009791">
    <property type="term" value="P:post-embryonic development"/>
    <property type="evidence" value="ECO:0007669"/>
    <property type="project" value="UniProtKB-ARBA"/>
</dbReference>
<evidence type="ECO:0000256" key="7">
    <source>
        <dbReference type="ARBA" id="ARBA00022553"/>
    </source>
</evidence>
<dbReference type="Pfam" id="PF13855">
    <property type="entry name" value="LRR_8"/>
    <property type="match status" value="1"/>
</dbReference>
<name>A0A811P285_9POAL</name>
<dbReference type="GO" id="GO:0005886">
    <property type="term" value="C:plasma membrane"/>
    <property type="evidence" value="ECO:0007669"/>
    <property type="project" value="UniProtKB-SubCell"/>
</dbReference>
<keyword evidence="12" id="KW-0677">Repeat</keyword>
<comment type="function">
    <text evidence="23">The processed protein kinase Xa21 chain released by protein cleavage after X.oryzae pv. oryzae protein Ax21 detection translocates into the nucleus where it can bind and regulate WRKY62, a transcription factor. Confers resistance to the bacterial pathogen X.oryzae pv. oryzae (Xoo).</text>
</comment>
<evidence type="ECO:0000256" key="9">
    <source>
        <dbReference type="ARBA" id="ARBA00022679"/>
    </source>
</evidence>
<dbReference type="FunFam" id="3.30.200.20:FF:000432">
    <property type="entry name" value="LRR receptor-like serine/threonine-protein kinase EFR"/>
    <property type="match status" value="1"/>
</dbReference>
<evidence type="ECO:0000256" key="13">
    <source>
        <dbReference type="ARBA" id="ARBA00022741"/>
    </source>
</evidence>
<dbReference type="Pfam" id="PF00069">
    <property type="entry name" value="Pkinase"/>
    <property type="match status" value="1"/>
</dbReference>
<dbReference type="InterPro" id="IPR001611">
    <property type="entry name" value="Leu-rich_rpt"/>
</dbReference>
<dbReference type="InterPro" id="IPR013210">
    <property type="entry name" value="LRR_N_plant-typ"/>
</dbReference>
<comment type="catalytic activity">
    <reaction evidence="21">
        <text>L-seryl-[protein] + ATP = O-phospho-L-seryl-[protein] + ADP + H(+)</text>
        <dbReference type="Rhea" id="RHEA:17989"/>
        <dbReference type="Rhea" id="RHEA-COMP:9863"/>
        <dbReference type="Rhea" id="RHEA-COMP:11604"/>
        <dbReference type="ChEBI" id="CHEBI:15378"/>
        <dbReference type="ChEBI" id="CHEBI:29999"/>
        <dbReference type="ChEBI" id="CHEBI:30616"/>
        <dbReference type="ChEBI" id="CHEBI:83421"/>
        <dbReference type="ChEBI" id="CHEBI:456216"/>
        <dbReference type="EC" id="2.7.11.1"/>
    </reaction>
</comment>
<feature type="domain" description="Protein kinase" evidence="28">
    <location>
        <begin position="732"/>
        <end position="1035"/>
    </location>
</feature>
<keyword evidence="9" id="KW-0808">Transferase</keyword>
<keyword evidence="5" id="KW-1003">Cell membrane</keyword>
<proteinExistence type="inferred from homology"/>
<evidence type="ECO:0000256" key="6">
    <source>
        <dbReference type="ARBA" id="ARBA00022527"/>
    </source>
</evidence>
<evidence type="ECO:0000256" key="12">
    <source>
        <dbReference type="ARBA" id="ARBA00022737"/>
    </source>
</evidence>
<comment type="caution">
    <text evidence="29">The sequence shown here is derived from an EMBL/GenBank/DDBJ whole genome shotgun (WGS) entry which is preliminary data.</text>
</comment>
<keyword evidence="7" id="KW-0597">Phosphoprotein</keyword>
<evidence type="ECO:0000256" key="11">
    <source>
        <dbReference type="ARBA" id="ARBA00022729"/>
    </source>
</evidence>
<reference evidence="29" key="1">
    <citation type="submission" date="2020-10" db="EMBL/GenBank/DDBJ databases">
        <authorList>
            <person name="Han B."/>
            <person name="Lu T."/>
            <person name="Zhao Q."/>
            <person name="Huang X."/>
            <person name="Zhao Y."/>
        </authorList>
    </citation>
    <scope>NUCLEOTIDE SEQUENCE</scope>
</reference>
<feature type="signal peptide" evidence="27">
    <location>
        <begin position="1"/>
        <end position="23"/>
    </location>
</feature>
<dbReference type="InterPro" id="IPR011009">
    <property type="entry name" value="Kinase-like_dom_sf"/>
</dbReference>
<dbReference type="PANTHER" id="PTHR48053:SF81">
    <property type="entry name" value="PROTEIN KINASE DOMAIN-CONTAINING PROTEIN"/>
    <property type="match status" value="1"/>
</dbReference>
<dbReference type="GO" id="GO:0004674">
    <property type="term" value="F:protein serine/threonine kinase activity"/>
    <property type="evidence" value="ECO:0007669"/>
    <property type="project" value="UniProtKB-KW"/>
</dbReference>
<comment type="catalytic activity">
    <reaction evidence="20">
        <text>L-threonyl-[protein] + ATP = O-phospho-L-threonyl-[protein] + ADP + H(+)</text>
        <dbReference type="Rhea" id="RHEA:46608"/>
        <dbReference type="Rhea" id="RHEA-COMP:11060"/>
        <dbReference type="Rhea" id="RHEA-COMP:11605"/>
        <dbReference type="ChEBI" id="CHEBI:15378"/>
        <dbReference type="ChEBI" id="CHEBI:30013"/>
        <dbReference type="ChEBI" id="CHEBI:30616"/>
        <dbReference type="ChEBI" id="CHEBI:61977"/>
        <dbReference type="ChEBI" id="CHEBI:456216"/>
        <dbReference type="EC" id="2.7.11.1"/>
    </reaction>
</comment>
<evidence type="ECO:0000313" key="29">
    <source>
        <dbReference type="EMBL" id="CAD6232739.1"/>
    </source>
</evidence>
<dbReference type="PROSITE" id="PS00107">
    <property type="entry name" value="PROTEIN_KINASE_ATP"/>
    <property type="match status" value="1"/>
</dbReference>
<dbReference type="InterPro" id="IPR000719">
    <property type="entry name" value="Prot_kinase_dom"/>
</dbReference>
<evidence type="ECO:0000256" key="23">
    <source>
        <dbReference type="ARBA" id="ARBA00056628"/>
    </source>
</evidence>
<evidence type="ECO:0000259" key="28">
    <source>
        <dbReference type="PROSITE" id="PS50011"/>
    </source>
</evidence>
<keyword evidence="10 26" id="KW-0812">Transmembrane</keyword>
<feature type="chain" id="PRO_5032852258" description="Receptor kinase-like protein Xa21" evidence="27">
    <location>
        <begin position="24"/>
        <end position="1039"/>
    </location>
</feature>
<comment type="similarity">
    <text evidence="3">Belongs to the protein kinase superfamily. Ser/Thr protein kinase family.</text>
</comment>
<dbReference type="AlphaFoldDB" id="A0A811P285"/>
<dbReference type="Gene3D" id="3.30.200.20">
    <property type="entry name" value="Phosphorylase Kinase, domain 1"/>
    <property type="match status" value="1"/>
</dbReference>
<evidence type="ECO:0000256" key="3">
    <source>
        <dbReference type="ARBA" id="ARBA00008684"/>
    </source>
</evidence>
<keyword evidence="13 25" id="KW-0547">Nucleotide-binding</keyword>
<evidence type="ECO:0000256" key="1">
    <source>
        <dbReference type="ARBA" id="ARBA00004162"/>
    </source>
</evidence>
<evidence type="ECO:0000313" key="30">
    <source>
        <dbReference type="Proteomes" id="UP000604825"/>
    </source>
</evidence>
<feature type="binding site" evidence="25">
    <location>
        <position position="761"/>
    </location>
    <ligand>
        <name>ATP</name>
        <dbReference type="ChEBI" id="CHEBI:30616"/>
    </ligand>
</feature>
<dbReference type="SMART" id="SM00369">
    <property type="entry name" value="LRR_TYP"/>
    <property type="match status" value="7"/>
</dbReference>
<dbReference type="SMART" id="SM00220">
    <property type="entry name" value="S_TKc"/>
    <property type="match status" value="1"/>
</dbReference>
<evidence type="ECO:0000256" key="5">
    <source>
        <dbReference type="ARBA" id="ARBA00022475"/>
    </source>
</evidence>
<dbReference type="PROSITE" id="PS50011">
    <property type="entry name" value="PROTEIN_KINASE_DOM"/>
    <property type="match status" value="1"/>
</dbReference>
<dbReference type="InterPro" id="IPR003591">
    <property type="entry name" value="Leu-rich_rpt_typical-subtyp"/>
</dbReference>
<evidence type="ECO:0000256" key="15">
    <source>
        <dbReference type="ARBA" id="ARBA00022840"/>
    </source>
</evidence>
<dbReference type="EMBL" id="CAJGYO010000005">
    <property type="protein sequence ID" value="CAD6232739.1"/>
    <property type="molecule type" value="Genomic_DNA"/>
</dbReference>
<evidence type="ECO:0000256" key="24">
    <source>
        <dbReference type="ARBA" id="ARBA00072040"/>
    </source>
</evidence>
<evidence type="ECO:0000256" key="8">
    <source>
        <dbReference type="ARBA" id="ARBA00022614"/>
    </source>
</evidence>
<dbReference type="EC" id="2.7.11.1" evidence="4"/>
<evidence type="ECO:0000256" key="10">
    <source>
        <dbReference type="ARBA" id="ARBA00022692"/>
    </source>
</evidence>
<accession>A0A811P285</accession>
<evidence type="ECO:0000256" key="4">
    <source>
        <dbReference type="ARBA" id="ARBA00012513"/>
    </source>
</evidence>
<dbReference type="FunFam" id="3.80.10.10:FF:000233">
    <property type="entry name" value="Leucine-rich repeat receptor-like protein kinase TDR"/>
    <property type="match status" value="1"/>
</dbReference>
<keyword evidence="16 26" id="KW-1133">Transmembrane helix</keyword>
<dbReference type="OrthoDB" id="676979at2759"/>
<dbReference type="PANTHER" id="PTHR48053">
    <property type="entry name" value="LEUCINE RICH REPEAT FAMILY PROTEIN, EXPRESSED"/>
    <property type="match status" value="1"/>
</dbReference>
<evidence type="ECO:0000256" key="21">
    <source>
        <dbReference type="ARBA" id="ARBA00048679"/>
    </source>
</evidence>
<evidence type="ECO:0000256" key="16">
    <source>
        <dbReference type="ARBA" id="ARBA00022989"/>
    </source>
</evidence>
<comment type="subcellular location">
    <subcellularLocation>
        <location evidence="1">Cell membrane</location>
        <topology evidence="1">Single-pass membrane protein</topology>
    </subcellularLocation>
    <subcellularLocation>
        <location evidence="2">Endoplasmic reticulum membrane</location>
        <topology evidence="2">Single-pass membrane protein</topology>
    </subcellularLocation>
</comment>
<keyword evidence="14" id="KW-0418">Kinase</keyword>
<evidence type="ECO:0000256" key="20">
    <source>
        <dbReference type="ARBA" id="ARBA00047899"/>
    </source>
</evidence>
<keyword evidence="17 26" id="KW-0472">Membrane</keyword>
<organism evidence="29 30">
    <name type="scientific">Miscanthus lutarioriparius</name>
    <dbReference type="NCBI Taxonomy" id="422564"/>
    <lineage>
        <taxon>Eukaryota</taxon>
        <taxon>Viridiplantae</taxon>
        <taxon>Streptophyta</taxon>
        <taxon>Embryophyta</taxon>
        <taxon>Tracheophyta</taxon>
        <taxon>Spermatophyta</taxon>
        <taxon>Magnoliopsida</taxon>
        <taxon>Liliopsida</taxon>
        <taxon>Poales</taxon>
        <taxon>Poaceae</taxon>
        <taxon>PACMAD clade</taxon>
        <taxon>Panicoideae</taxon>
        <taxon>Andropogonodae</taxon>
        <taxon>Andropogoneae</taxon>
        <taxon>Saccharinae</taxon>
        <taxon>Miscanthus</taxon>
    </lineage>
</organism>
<keyword evidence="11 27" id="KW-0732">Signal</keyword>
<dbReference type="SUPFAM" id="SSF56112">
    <property type="entry name" value="Protein kinase-like (PK-like)"/>
    <property type="match status" value="1"/>
</dbReference>
<evidence type="ECO:0000256" key="19">
    <source>
        <dbReference type="ARBA" id="ARBA00023180"/>
    </source>
</evidence>
<evidence type="ECO:0000256" key="26">
    <source>
        <dbReference type="SAM" id="Phobius"/>
    </source>
</evidence>
<evidence type="ECO:0000256" key="27">
    <source>
        <dbReference type="SAM" id="SignalP"/>
    </source>
</evidence>
<evidence type="ECO:0000256" key="22">
    <source>
        <dbReference type="ARBA" id="ARBA00054320"/>
    </source>
</evidence>
<protein>
    <recommendedName>
        <fullName evidence="24">Receptor kinase-like protein Xa21</fullName>
        <ecNumber evidence="4">2.7.11.1</ecNumber>
    </recommendedName>
</protein>
<evidence type="ECO:0000256" key="25">
    <source>
        <dbReference type="PROSITE-ProRule" id="PRU10141"/>
    </source>
</evidence>
<dbReference type="GO" id="GO:0005789">
    <property type="term" value="C:endoplasmic reticulum membrane"/>
    <property type="evidence" value="ECO:0007669"/>
    <property type="project" value="UniProtKB-SubCell"/>
</dbReference>
<gene>
    <name evidence="29" type="ORF">NCGR_LOCUS22341</name>
</gene>
<dbReference type="FunFam" id="3.80.10.10:FF:000275">
    <property type="entry name" value="Leucine-rich repeat receptor-like protein kinase"/>
    <property type="match status" value="1"/>
</dbReference>
<dbReference type="Pfam" id="PF00560">
    <property type="entry name" value="LRR_1"/>
    <property type="match status" value="9"/>
</dbReference>
<dbReference type="Proteomes" id="UP000604825">
    <property type="component" value="Unassembled WGS sequence"/>
</dbReference>
<dbReference type="GO" id="GO:0005524">
    <property type="term" value="F:ATP binding"/>
    <property type="evidence" value="ECO:0007669"/>
    <property type="project" value="UniProtKB-UniRule"/>
</dbReference>
<keyword evidence="15 25" id="KW-0067">ATP-binding</keyword>